<dbReference type="GO" id="GO:0016020">
    <property type="term" value="C:membrane"/>
    <property type="evidence" value="ECO:0007669"/>
    <property type="project" value="UniProtKB-SubCell"/>
</dbReference>
<evidence type="ECO:0000256" key="5">
    <source>
        <dbReference type="SAM" id="Phobius"/>
    </source>
</evidence>
<name>A0AAI9AGJ8_9BACT</name>
<comment type="subcellular location">
    <subcellularLocation>
        <location evidence="1">Membrane</location>
        <topology evidence="1">Multi-pass membrane protein</topology>
    </subcellularLocation>
</comment>
<feature type="transmembrane region" description="Helical" evidence="5">
    <location>
        <begin position="397"/>
        <end position="415"/>
    </location>
</feature>
<evidence type="ECO:0000256" key="4">
    <source>
        <dbReference type="ARBA" id="ARBA00023136"/>
    </source>
</evidence>
<feature type="transmembrane region" description="Helical" evidence="5">
    <location>
        <begin position="12"/>
        <end position="42"/>
    </location>
</feature>
<feature type="transmembrane region" description="Helical" evidence="5">
    <location>
        <begin position="164"/>
        <end position="182"/>
    </location>
</feature>
<feature type="transmembrane region" description="Helical" evidence="5">
    <location>
        <begin position="341"/>
        <end position="364"/>
    </location>
</feature>
<dbReference type="Proteomes" id="UP000003288">
    <property type="component" value="Unassembled WGS sequence"/>
</dbReference>
<feature type="transmembrane region" description="Helical" evidence="5">
    <location>
        <begin position="191"/>
        <end position="210"/>
    </location>
</feature>
<accession>A0AAI9AGJ8</accession>
<evidence type="ECO:0000256" key="2">
    <source>
        <dbReference type="ARBA" id="ARBA00022692"/>
    </source>
</evidence>
<dbReference type="AlphaFoldDB" id="A0AAI9AGJ8"/>
<feature type="transmembrane region" description="Helical" evidence="5">
    <location>
        <begin position="216"/>
        <end position="232"/>
    </location>
</feature>
<feature type="transmembrane region" description="Helical" evidence="5">
    <location>
        <begin position="126"/>
        <end position="144"/>
    </location>
</feature>
<keyword evidence="4 5" id="KW-0472">Membrane</keyword>
<dbReference type="PANTHER" id="PTHR37422:SF13">
    <property type="entry name" value="LIPOPOLYSACCHARIDE BIOSYNTHESIS PROTEIN PA4999-RELATED"/>
    <property type="match status" value="1"/>
</dbReference>
<dbReference type="InterPro" id="IPR051533">
    <property type="entry name" value="WaaL-like"/>
</dbReference>
<reference evidence="7 8" key="1">
    <citation type="journal article" date="2011" name="Stand. Genomic Sci.">
        <title>Draft genome sequence of Caminibacter mediatlanticus strain TB-2, an epsilonproteobacterium isolated from a deep-sea hydrothermal vent.</title>
        <authorList>
            <person name="Giovannelli D."/>
            <person name="Ferriera S."/>
            <person name="Johnson J."/>
            <person name="Kravitz S."/>
            <person name="Perez-Rodriguez I."/>
            <person name="Ricci J."/>
            <person name="O'Brien C."/>
            <person name="Voordeckers J.W."/>
            <person name="Bini E."/>
            <person name="Vetriani C."/>
        </authorList>
    </citation>
    <scope>NUCLEOTIDE SEQUENCE [LARGE SCALE GENOMIC DNA]</scope>
    <source>
        <strain evidence="7 8">TB-2</strain>
    </source>
</reference>
<dbReference type="EMBL" id="ABCJ01000008">
    <property type="protein sequence ID" value="EDM23221.1"/>
    <property type="molecule type" value="Genomic_DNA"/>
</dbReference>
<feature type="transmembrane region" description="Helical" evidence="5">
    <location>
        <begin position="239"/>
        <end position="256"/>
    </location>
</feature>
<dbReference type="PANTHER" id="PTHR37422">
    <property type="entry name" value="TEICHURONIC ACID BIOSYNTHESIS PROTEIN TUAE"/>
    <property type="match status" value="1"/>
</dbReference>
<dbReference type="InterPro" id="IPR007016">
    <property type="entry name" value="O-antigen_ligase-rel_domated"/>
</dbReference>
<dbReference type="RefSeq" id="WP_007475240.1">
    <property type="nucleotide sequence ID" value="NZ_ABCJ01000008.1"/>
</dbReference>
<evidence type="ECO:0000313" key="7">
    <source>
        <dbReference type="EMBL" id="EDM23221.1"/>
    </source>
</evidence>
<organism evidence="7 8">
    <name type="scientific">Caminibacter mediatlanticus TB-2</name>
    <dbReference type="NCBI Taxonomy" id="391592"/>
    <lineage>
        <taxon>Bacteria</taxon>
        <taxon>Pseudomonadati</taxon>
        <taxon>Campylobacterota</taxon>
        <taxon>Epsilonproteobacteria</taxon>
        <taxon>Nautiliales</taxon>
        <taxon>Nautiliaceae</taxon>
        <taxon>Caminibacter</taxon>
    </lineage>
</organism>
<protein>
    <submittedName>
        <fullName evidence="7">O-antigen polymerase</fullName>
    </submittedName>
</protein>
<keyword evidence="3 5" id="KW-1133">Transmembrane helix</keyword>
<feature type="transmembrane region" description="Helical" evidence="5">
    <location>
        <begin position="99"/>
        <end position="117"/>
    </location>
</feature>
<evidence type="ECO:0000259" key="6">
    <source>
        <dbReference type="Pfam" id="PF04932"/>
    </source>
</evidence>
<proteinExistence type="predicted"/>
<sequence>MLKKTNINSVLNYFILLLIFVSLFSTAAIRIVLGLIFILWILENNFQIKFSILKQYIKHSWPLKLLLIFFTIKFFSIFWSNSIYNGFWSGYFKNAYDSFFRHDLLYLLIIPIILTSFKKNNAKKAIDIFLLGMFISEIFSYLLFFDLLPHWNFIRGTPYNPSPFLNHSLYSFLLVIFIFTLFEKFQRTNILIEKLIFLFFSITATINLFINGGRTGQLIFIFTVFFYAFYKYPKKIKYVVSGILAIIVIFTLAYKFSPIFNQRINNALYEVRGIVNGNYSSSWGGRFLSILVTKDVFEKNPILGIGIGNSRKEVFEIIKSNYPNAFDYYKRRLHSDMHNEYAQILVEEGIIGLIIFIMFLFISFKQKINDGFYNFFIKLFIFVFTLALFTGNFFSKMFTSFVLFYIFFAISVKLSTYHETNNTEKDIS</sequence>
<keyword evidence="2 5" id="KW-0812">Transmembrane</keyword>
<feature type="domain" description="O-antigen ligase-related" evidence="6">
    <location>
        <begin position="200"/>
        <end position="357"/>
    </location>
</feature>
<comment type="caution">
    <text evidence="7">The sequence shown here is derived from an EMBL/GenBank/DDBJ whole genome shotgun (WGS) entry which is preliminary data.</text>
</comment>
<evidence type="ECO:0000256" key="3">
    <source>
        <dbReference type="ARBA" id="ARBA00022989"/>
    </source>
</evidence>
<feature type="transmembrane region" description="Helical" evidence="5">
    <location>
        <begin position="63"/>
        <end position="79"/>
    </location>
</feature>
<evidence type="ECO:0000256" key="1">
    <source>
        <dbReference type="ARBA" id="ARBA00004141"/>
    </source>
</evidence>
<evidence type="ECO:0000313" key="8">
    <source>
        <dbReference type="Proteomes" id="UP000003288"/>
    </source>
</evidence>
<feature type="transmembrane region" description="Helical" evidence="5">
    <location>
        <begin position="371"/>
        <end position="391"/>
    </location>
</feature>
<dbReference type="Pfam" id="PF04932">
    <property type="entry name" value="Wzy_C"/>
    <property type="match status" value="1"/>
</dbReference>
<gene>
    <name evidence="7" type="ORF">CMTB2_04677</name>
</gene>